<sequence>MPSLWLALSFEVSHAFAAVPGCSNDVLVIYSKLCDTNAVWGIVVEAIAALGIVLCFILFFIILGTIFTLGTLGLYSLVFAFIIMKTQNTCPTRRFLFGVLFAICFACLLAHCYALIKEEVPSVCCVLSIFLGLALVQVMINTQWLITTIVSDGVNSCKYQPMDFVMALIYVMVLIVIILILVPFIIRRRNDKDLLFSAISILTVTTFSVAIWITWITLYVHGIDDLKHRIVWDDPVLAIALVINATVFLLFYIIPMLARITREGTPDVGNYQIAKDSLVSVPKPFTVENQAFSPEEAASHFEPPRDSYDNPQFFHPTPVRQMMNGKNVSSSFFRLLIIDGVSF</sequence>
<feature type="transmembrane region" description="Helical" evidence="6">
    <location>
        <begin position="66"/>
        <end position="83"/>
    </location>
</feature>
<evidence type="ECO:0000256" key="3">
    <source>
        <dbReference type="ARBA" id="ARBA00022692"/>
    </source>
</evidence>
<dbReference type="GO" id="GO:0004930">
    <property type="term" value="F:G protein-coupled receptor activity"/>
    <property type="evidence" value="ECO:0007669"/>
    <property type="project" value="InterPro"/>
</dbReference>
<evidence type="ECO:0000256" key="7">
    <source>
        <dbReference type="SAM" id="SignalP"/>
    </source>
</evidence>
<evidence type="ECO:0000259" key="8">
    <source>
        <dbReference type="Pfam" id="PF00003"/>
    </source>
</evidence>
<feature type="transmembrane region" description="Helical" evidence="6">
    <location>
        <begin position="236"/>
        <end position="254"/>
    </location>
</feature>
<dbReference type="InterPro" id="IPR051753">
    <property type="entry name" value="RA-inducible_GPCR3"/>
</dbReference>
<evidence type="ECO:0000256" key="6">
    <source>
        <dbReference type="SAM" id="Phobius"/>
    </source>
</evidence>
<feature type="signal peptide" evidence="7">
    <location>
        <begin position="1"/>
        <end position="17"/>
    </location>
</feature>
<name>A0A8C4X0G5_EPTBU</name>
<reference evidence="9" key="2">
    <citation type="submission" date="2025-09" db="UniProtKB">
        <authorList>
            <consortium name="Ensembl"/>
        </authorList>
    </citation>
    <scope>IDENTIFICATION</scope>
</reference>
<dbReference type="Proteomes" id="UP000694388">
    <property type="component" value="Unplaced"/>
</dbReference>
<feature type="chain" id="PRO_5034561952" evidence="7">
    <location>
        <begin position="18"/>
        <end position="343"/>
    </location>
</feature>
<dbReference type="GO" id="GO:0005886">
    <property type="term" value="C:plasma membrane"/>
    <property type="evidence" value="ECO:0007669"/>
    <property type="project" value="TreeGrafter"/>
</dbReference>
<organism evidence="9 10">
    <name type="scientific">Eptatretus burgeri</name>
    <name type="common">Inshore hagfish</name>
    <dbReference type="NCBI Taxonomy" id="7764"/>
    <lineage>
        <taxon>Eukaryota</taxon>
        <taxon>Metazoa</taxon>
        <taxon>Chordata</taxon>
        <taxon>Craniata</taxon>
        <taxon>Vertebrata</taxon>
        <taxon>Cyclostomata</taxon>
        <taxon>Myxini</taxon>
        <taxon>Myxiniformes</taxon>
        <taxon>Myxinidae</taxon>
        <taxon>Eptatretinae</taxon>
        <taxon>Eptatretus</taxon>
    </lineage>
</organism>
<dbReference type="Pfam" id="PF00003">
    <property type="entry name" value="7tm_3"/>
    <property type="match status" value="1"/>
</dbReference>
<feature type="transmembrane region" description="Helical" evidence="6">
    <location>
        <begin position="123"/>
        <end position="144"/>
    </location>
</feature>
<evidence type="ECO:0000256" key="5">
    <source>
        <dbReference type="ARBA" id="ARBA00023136"/>
    </source>
</evidence>
<proteinExistence type="inferred from homology"/>
<dbReference type="Ensembl" id="ENSEBUT00000024234.1">
    <property type="protein sequence ID" value="ENSEBUP00000023658.1"/>
    <property type="gene ID" value="ENSEBUG00000014578.1"/>
</dbReference>
<keyword evidence="5 6" id="KW-0472">Membrane</keyword>
<comment type="similarity">
    <text evidence="2">Belongs to the G-protein coupled receptor 3 family.</text>
</comment>
<dbReference type="OMA" id="LACLLMH"/>
<keyword evidence="4 6" id="KW-1133">Transmembrane helix</keyword>
<evidence type="ECO:0000256" key="1">
    <source>
        <dbReference type="ARBA" id="ARBA00004141"/>
    </source>
</evidence>
<keyword evidence="10" id="KW-1185">Reference proteome</keyword>
<feature type="domain" description="G-protein coupled receptors family 3 profile" evidence="8">
    <location>
        <begin position="34"/>
        <end position="255"/>
    </location>
</feature>
<dbReference type="GeneTree" id="ENSGT00950000182961"/>
<dbReference type="PANTHER" id="PTHR14511">
    <property type="entry name" value="G PROTEIN COUPLED RECEPTOR, CLASS C, GROUP 5"/>
    <property type="match status" value="1"/>
</dbReference>
<evidence type="ECO:0000256" key="2">
    <source>
        <dbReference type="ARBA" id="ARBA00007242"/>
    </source>
</evidence>
<protein>
    <submittedName>
        <fullName evidence="9">G protein-coupled receptor, class C, group 5, member C</fullName>
    </submittedName>
</protein>
<evidence type="ECO:0000256" key="4">
    <source>
        <dbReference type="ARBA" id="ARBA00022989"/>
    </source>
</evidence>
<dbReference type="InterPro" id="IPR017978">
    <property type="entry name" value="GPCR_3_C"/>
</dbReference>
<dbReference type="GO" id="GO:0030295">
    <property type="term" value="F:protein kinase activator activity"/>
    <property type="evidence" value="ECO:0007669"/>
    <property type="project" value="TreeGrafter"/>
</dbReference>
<evidence type="ECO:0000313" key="9">
    <source>
        <dbReference type="Ensembl" id="ENSEBUP00000023658.1"/>
    </source>
</evidence>
<evidence type="ECO:0000313" key="10">
    <source>
        <dbReference type="Proteomes" id="UP000694388"/>
    </source>
</evidence>
<dbReference type="GO" id="GO:0043235">
    <property type="term" value="C:receptor complex"/>
    <property type="evidence" value="ECO:0007669"/>
    <property type="project" value="TreeGrafter"/>
</dbReference>
<feature type="transmembrane region" description="Helical" evidence="6">
    <location>
        <begin position="164"/>
        <end position="182"/>
    </location>
</feature>
<dbReference type="GO" id="GO:0070062">
    <property type="term" value="C:extracellular exosome"/>
    <property type="evidence" value="ECO:0007669"/>
    <property type="project" value="TreeGrafter"/>
</dbReference>
<feature type="transmembrane region" description="Helical" evidence="6">
    <location>
        <begin position="194"/>
        <end position="216"/>
    </location>
</feature>
<dbReference type="AlphaFoldDB" id="A0A8C4X0G5"/>
<reference evidence="9" key="1">
    <citation type="submission" date="2025-08" db="UniProtKB">
        <authorList>
            <consortium name="Ensembl"/>
        </authorList>
    </citation>
    <scope>IDENTIFICATION</scope>
</reference>
<keyword evidence="7" id="KW-0732">Signal</keyword>
<keyword evidence="3 6" id="KW-0812">Transmembrane</keyword>
<feature type="transmembrane region" description="Helical" evidence="6">
    <location>
        <begin position="39"/>
        <end position="61"/>
    </location>
</feature>
<comment type="subcellular location">
    <subcellularLocation>
        <location evidence="1">Membrane</location>
        <topology evidence="1">Multi-pass membrane protein</topology>
    </subcellularLocation>
</comment>
<dbReference type="PANTHER" id="PTHR14511:SF14">
    <property type="entry name" value="G-PROTEIN COUPLED RECEPTOR FAMILY C GROUP 5 MEMBER B-LIKE"/>
    <property type="match status" value="1"/>
</dbReference>
<feature type="transmembrane region" description="Helical" evidence="6">
    <location>
        <begin position="95"/>
        <end position="116"/>
    </location>
</feature>
<accession>A0A8C4X0G5</accession>